<feature type="signal peptide" evidence="1">
    <location>
        <begin position="1"/>
        <end position="25"/>
    </location>
</feature>
<dbReference type="PANTHER" id="PTHR34606">
    <property type="entry name" value="BON DOMAIN-CONTAINING PROTEIN"/>
    <property type="match status" value="1"/>
</dbReference>
<accession>A0ABS9NJV1</accession>
<feature type="chain" id="PRO_5045680119" evidence="1">
    <location>
        <begin position="26"/>
        <end position="215"/>
    </location>
</feature>
<keyword evidence="1" id="KW-0732">Signal</keyword>
<dbReference type="EMBL" id="JAKOOW010000001">
    <property type="protein sequence ID" value="MCG6502970.1"/>
    <property type="molecule type" value="Genomic_DNA"/>
</dbReference>
<keyword evidence="4" id="KW-1185">Reference proteome</keyword>
<dbReference type="InterPro" id="IPR051686">
    <property type="entry name" value="Lipoprotein_DolP"/>
</dbReference>
<proteinExistence type="predicted"/>
<organism evidence="3 4">
    <name type="scientific">Kingella pumchi</name>
    <dbReference type="NCBI Taxonomy" id="2779506"/>
    <lineage>
        <taxon>Bacteria</taxon>
        <taxon>Pseudomonadati</taxon>
        <taxon>Pseudomonadota</taxon>
        <taxon>Betaproteobacteria</taxon>
        <taxon>Neisseriales</taxon>
        <taxon>Neisseriaceae</taxon>
        <taxon>Kingella</taxon>
    </lineage>
</organism>
<dbReference type="Proteomes" id="UP001298424">
    <property type="component" value="Unassembled WGS sequence"/>
</dbReference>
<reference evidence="3 4" key="1">
    <citation type="submission" date="2022-02" db="EMBL/GenBank/DDBJ databases">
        <title>Genome sequence data of Kingella unionensis sp. nov. strain CICC 24913 (CCUG 75125).</title>
        <authorList>
            <person name="Xiao M."/>
        </authorList>
    </citation>
    <scope>NUCLEOTIDE SEQUENCE [LARGE SCALE GENOMIC DNA]</scope>
    <source>
        <strain evidence="3 4">CICC 24913</strain>
    </source>
</reference>
<name>A0ABS9NJV1_9NEIS</name>
<dbReference type="Pfam" id="PF04972">
    <property type="entry name" value="BON"/>
    <property type="match status" value="2"/>
</dbReference>
<evidence type="ECO:0000313" key="3">
    <source>
        <dbReference type="EMBL" id="MCG6502970.1"/>
    </source>
</evidence>
<dbReference type="PROSITE" id="PS50914">
    <property type="entry name" value="BON"/>
    <property type="match status" value="1"/>
</dbReference>
<comment type="caution">
    <text evidence="3">The sequence shown here is derived from an EMBL/GenBank/DDBJ whole genome shotgun (WGS) entry which is preliminary data.</text>
</comment>
<sequence>MNMPKHRLAVLMLSIAFAGSLGGCAAALIGGAAAAGGASIADRRSTGAQTDDEVMEQRVKYQALQAVRSANTNPQYKPKIAVVSYNRRILLLGHVASENDRQTAEAIARSEKNALAVYNHIQVVPINRTFGHISNDTWITTKLRTHLINVPGVYFGHVKVVTYDGTAYVMGILAPDQQAAVTERVRTTPGVREVVTLYETYQPETTTNAATGSAQ</sequence>
<evidence type="ECO:0000256" key="1">
    <source>
        <dbReference type="SAM" id="SignalP"/>
    </source>
</evidence>
<evidence type="ECO:0000259" key="2">
    <source>
        <dbReference type="PROSITE" id="PS50914"/>
    </source>
</evidence>
<dbReference type="PANTHER" id="PTHR34606:SF15">
    <property type="entry name" value="BON DOMAIN-CONTAINING PROTEIN"/>
    <property type="match status" value="1"/>
</dbReference>
<dbReference type="PROSITE" id="PS51257">
    <property type="entry name" value="PROKAR_LIPOPROTEIN"/>
    <property type="match status" value="1"/>
</dbReference>
<dbReference type="RefSeq" id="WP_238744862.1">
    <property type="nucleotide sequence ID" value="NZ_JAKOOW010000001.1"/>
</dbReference>
<feature type="domain" description="BON" evidence="2">
    <location>
        <begin position="51"/>
        <end position="125"/>
    </location>
</feature>
<gene>
    <name evidence="3" type="ORF">MB824_00415</name>
</gene>
<evidence type="ECO:0000313" key="4">
    <source>
        <dbReference type="Proteomes" id="UP001298424"/>
    </source>
</evidence>
<dbReference type="InterPro" id="IPR007055">
    <property type="entry name" value="BON_dom"/>
</dbReference>
<protein>
    <submittedName>
        <fullName evidence="3">BON domain-containing protein</fullName>
    </submittedName>
</protein>